<accession>A0A7D4UD69</accession>
<dbReference type="RefSeq" id="WP_173493331.1">
    <property type="nucleotide sequence ID" value="NZ_CP054056.1"/>
</dbReference>
<dbReference type="AlphaFoldDB" id="A0A7D4UD69"/>
<name>A0A7D4UD69_9MICO</name>
<evidence type="ECO:0000313" key="2">
    <source>
        <dbReference type="Proteomes" id="UP000501003"/>
    </source>
</evidence>
<dbReference type="KEGG" id="aqg:HRU87_02195"/>
<gene>
    <name evidence="1" type="ORF">HRU87_02195</name>
</gene>
<reference evidence="1 2" key="1">
    <citation type="submission" date="2020-05" db="EMBL/GenBank/DDBJ databases">
        <title>Aquirufa sp. strain 15G-AUS-rot a new Aquirufa species.</title>
        <authorList>
            <person name="Pitt A."/>
            <person name="Hahn M.W."/>
        </authorList>
    </citation>
    <scope>NUCLEOTIDE SEQUENCE [LARGE SCALE GENOMIC DNA]</scope>
    <source>
        <strain evidence="1 2">15G-AUS-rot</strain>
    </source>
</reference>
<keyword evidence="2" id="KW-1185">Reference proteome</keyword>
<evidence type="ECO:0000313" key="1">
    <source>
        <dbReference type="EMBL" id="QKJ25034.1"/>
    </source>
</evidence>
<organism evidence="1 2">
    <name type="scientific">Aquiluna borgnonia</name>
    <dbReference type="NCBI Taxonomy" id="2499157"/>
    <lineage>
        <taxon>Bacteria</taxon>
        <taxon>Bacillati</taxon>
        <taxon>Actinomycetota</taxon>
        <taxon>Actinomycetes</taxon>
        <taxon>Micrococcales</taxon>
        <taxon>Microbacteriaceae</taxon>
        <taxon>Luna cluster</taxon>
        <taxon>Luna-1 subcluster</taxon>
        <taxon>Aquiluna</taxon>
    </lineage>
</organism>
<dbReference type="Proteomes" id="UP000501003">
    <property type="component" value="Chromosome"/>
</dbReference>
<proteinExistence type="predicted"/>
<protein>
    <submittedName>
        <fullName evidence="1">Uncharacterized protein</fullName>
    </submittedName>
</protein>
<dbReference type="EMBL" id="CP054056">
    <property type="protein sequence ID" value="QKJ25034.1"/>
    <property type="molecule type" value="Genomic_DNA"/>
</dbReference>
<sequence length="98" mass="10688">MATFITLSTLSLGLSAINTLQIRDAAIQASQRSALAENNSQHRYLMELLEQRLPQLAEYRVEQLGESGFRVVTSLPGLGMLPGFSQVEVVAVATNELL</sequence>